<dbReference type="Pfam" id="PF14358">
    <property type="entry name" value="DUF4405"/>
    <property type="match status" value="1"/>
</dbReference>
<name>A0A6N6N3I5_9BACT</name>
<sequence length="322" mass="35719">MKRGDRDWLDCSASISRHPVRGSSYLPVVQFVAAMISCGKHSAGVTVMFRKIVSLTSLLSFIITLFTSVVLYITPHGRVAYWADWSFLGLDKTQWGDIHITVGLLFCIASLLHIWLNWKPIMAYMKNRARELVVMTTPMIFSLFLVAVVTAGTLMHVQPMQAVLDFGETIKENQTTTLGNPPYGHAELSPLRVFCAHMGFDLEQSMHILKETGYTEKLDPSTKLVDLAHANGVTPQHVYLALRDAFSGGDAFKALPPSAPEGTGKMTLQALGTAYDLPMQEMLRRLTVAGLEATPEMTLKQIAQKYATSPKKVFETLRGDNR</sequence>
<organism evidence="3 4">
    <name type="scientific">Pseudodesulfovibrio senegalensis</name>
    <dbReference type="NCBI Taxonomy" id="1721087"/>
    <lineage>
        <taxon>Bacteria</taxon>
        <taxon>Pseudomonadati</taxon>
        <taxon>Thermodesulfobacteriota</taxon>
        <taxon>Desulfovibrionia</taxon>
        <taxon>Desulfovibrionales</taxon>
        <taxon>Desulfovibrionaceae</taxon>
    </lineage>
</organism>
<dbReference type="Proteomes" id="UP000438699">
    <property type="component" value="Unassembled WGS sequence"/>
</dbReference>
<evidence type="ECO:0000313" key="3">
    <source>
        <dbReference type="EMBL" id="KAB1442127.1"/>
    </source>
</evidence>
<feature type="transmembrane region" description="Helical" evidence="1">
    <location>
        <begin position="98"/>
        <end position="118"/>
    </location>
</feature>
<dbReference type="EMBL" id="WAIE01000002">
    <property type="protein sequence ID" value="KAB1442127.1"/>
    <property type="molecule type" value="Genomic_DNA"/>
</dbReference>
<evidence type="ECO:0000313" key="4">
    <source>
        <dbReference type="Proteomes" id="UP000438699"/>
    </source>
</evidence>
<feature type="transmembrane region" description="Helical" evidence="1">
    <location>
        <begin position="139"/>
        <end position="157"/>
    </location>
</feature>
<feature type="domain" description="Flavinylation-associated cytochrome" evidence="2">
    <location>
        <begin position="52"/>
        <end position="118"/>
    </location>
</feature>
<accession>A0A6N6N3I5</accession>
<keyword evidence="1" id="KW-0812">Transmembrane</keyword>
<dbReference type="AlphaFoldDB" id="A0A6N6N3I5"/>
<dbReference type="InterPro" id="IPR025517">
    <property type="entry name" value="DUF4405"/>
</dbReference>
<keyword evidence="1" id="KW-1133">Transmembrane helix</keyword>
<proteinExistence type="predicted"/>
<reference evidence="3 4" key="1">
    <citation type="journal article" date="2017" name="Int. J. Syst. Evol. Microbiol.">
        <title>Desulfovibrio senegalensis sp. nov., a mesophilic sulfate reducer isolated from marine sediment.</title>
        <authorList>
            <person name="Thioye A."/>
            <person name="Gam Z.B.A."/>
            <person name="Mbengue M."/>
            <person name="Cayol J.L."/>
            <person name="Joseph-Bartoli M."/>
            <person name="Toure-Kane C."/>
            <person name="Labat M."/>
        </authorList>
    </citation>
    <scope>NUCLEOTIDE SEQUENCE [LARGE SCALE GENOMIC DNA]</scope>
    <source>
        <strain evidence="3 4">DSM 101509</strain>
    </source>
</reference>
<keyword evidence="4" id="KW-1185">Reference proteome</keyword>
<protein>
    <submittedName>
        <fullName evidence="3">DUF4405 domain-containing protein</fullName>
    </submittedName>
</protein>
<keyword evidence="1" id="KW-0472">Membrane</keyword>
<evidence type="ECO:0000256" key="1">
    <source>
        <dbReference type="SAM" id="Phobius"/>
    </source>
</evidence>
<evidence type="ECO:0000259" key="2">
    <source>
        <dbReference type="Pfam" id="PF14358"/>
    </source>
</evidence>
<gene>
    <name evidence="3" type="ORF">F8A88_06575</name>
</gene>
<comment type="caution">
    <text evidence="3">The sequence shown here is derived from an EMBL/GenBank/DDBJ whole genome shotgun (WGS) entry which is preliminary data.</text>
</comment>
<feature type="transmembrane region" description="Helical" evidence="1">
    <location>
        <begin position="52"/>
        <end position="73"/>
    </location>
</feature>